<dbReference type="AlphaFoldDB" id="A0A0P1AQP8"/>
<name>A0A0P1AQP8_PLAHL</name>
<evidence type="ECO:0000313" key="2">
    <source>
        <dbReference type="Proteomes" id="UP000054928"/>
    </source>
</evidence>
<dbReference type="GeneID" id="36408855"/>
<organism evidence="1 2">
    <name type="scientific">Plasmopara halstedii</name>
    <name type="common">Downy mildew of sunflower</name>
    <dbReference type="NCBI Taxonomy" id="4781"/>
    <lineage>
        <taxon>Eukaryota</taxon>
        <taxon>Sar</taxon>
        <taxon>Stramenopiles</taxon>
        <taxon>Oomycota</taxon>
        <taxon>Peronosporomycetes</taxon>
        <taxon>Peronosporales</taxon>
        <taxon>Peronosporaceae</taxon>
        <taxon>Plasmopara</taxon>
    </lineage>
</organism>
<keyword evidence="2" id="KW-1185">Reference proteome</keyword>
<protein>
    <submittedName>
        <fullName evidence="1">Uncharacterized protein</fullName>
    </submittedName>
</protein>
<dbReference type="EMBL" id="CCYD01000667">
    <property type="protein sequence ID" value="CEG43609.1"/>
    <property type="molecule type" value="Genomic_DNA"/>
</dbReference>
<proteinExistence type="predicted"/>
<dbReference type="Proteomes" id="UP000054928">
    <property type="component" value="Unassembled WGS sequence"/>
</dbReference>
<accession>A0A0P1AQP8</accession>
<evidence type="ECO:0000313" key="1">
    <source>
        <dbReference type="EMBL" id="CEG43609.1"/>
    </source>
</evidence>
<dbReference type="RefSeq" id="XP_024579978.1">
    <property type="nucleotide sequence ID" value="XM_024729619.1"/>
</dbReference>
<sequence>MSRIFENAIKTGTKKEERMLGFNENEHGISHGLLPMWENMKVGPWIGLPDHVETKTMGFIERVKNEGIPYLRDGKYNDGILLDRTALPLYVKICEQIGDDSDPYGVNALVENGHINDAQLVKLITSGLKHEIEGFDFILPTVQRLQSGLLGRCRLKKLNPVEVELLLMGEDKVLDDVHLEVFVRYFVLYNKAAIAGMIDTPSSQLLLNLDEVEAFLDLLNDPVLKKLKTPLVLQESKQDEAFEVGKRPALMDPAIRAVKIRKGIVKVVKSYWDENKHPLNVQQHLMELTKDEMDDFTIEVLGQYVLHYKRTVNSYIKEKKLHSLEHFDSTFTVSDTAAYTSKSTSGRINLKRKWANKDSAKEYQYGNQIVPSLPNARSVTQEESGEYGRYGSFARFKSLKDAESTIDL</sequence>
<reference evidence="2" key="1">
    <citation type="submission" date="2014-09" db="EMBL/GenBank/DDBJ databases">
        <authorList>
            <person name="Sharma Rahul"/>
            <person name="Thines Marco"/>
        </authorList>
    </citation>
    <scope>NUCLEOTIDE SEQUENCE [LARGE SCALE GENOMIC DNA]</scope>
</reference>